<feature type="domain" description="YprB ribonuclease H-like" evidence="1">
    <location>
        <begin position="300"/>
        <end position="470"/>
    </location>
</feature>
<dbReference type="InterPro" id="IPR019993">
    <property type="entry name" value="RecB_nuclease_TM0106_put"/>
</dbReference>
<name>A0A1U7HTX6_9CHRO</name>
<protein>
    <submittedName>
        <fullName evidence="2">Recombinase B</fullName>
    </submittedName>
</protein>
<dbReference type="Proteomes" id="UP000185984">
    <property type="component" value="Unassembled WGS sequence"/>
</dbReference>
<evidence type="ECO:0000313" key="2">
    <source>
        <dbReference type="EMBL" id="OKH27037.1"/>
    </source>
</evidence>
<dbReference type="Gene3D" id="1.10.150.20">
    <property type="entry name" value="5' to 3' exonuclease, C-terminal subdomain"/>
    <property type="match status" value="1"/>
</dbReference>
<dbReference type="GO" id="GO:0000166">
    <property type="term" value="F:nucleotide binding"/>
    <property type="evidence" value="ECO:0007669"/>
    <property type="project" value="InterPro"/>
</dbReference>
<comment type="caution">
    <text evidence="2">The sequence shown here is derived from an EMBL/GenBank/DDBJ whole genome shotgun (WGS) entry which is preliminary data.</text>
</comment>
<dbReference type="SUPFAM" id="SSF47794">
    <property type="entry name" value="Rad51 N-terminal domain-like"/>
    <property type="match status" value="1"/>
</dbReference>
<dbReference type="SUPFAM" id="SSF53098">
    <property type="entry name" value="Ribonuclease H-like"/>
    <property type="match status" value="1"/>
</dbReference>
<dbReference type="InterPro" id="IPR011604">
    <property type="entry name" value="PDDEXK-like_dom_sf"/>
</dbReference>
<proteinExistence type="predicted"/>
<dbReference type="STRING" id="247279.NIES1031_09945"/>
<dbReference type="InterPro" id="IPR038720">
    <property type="entry name" value="YprB_RNase_H-like_dom"/>
</dbReference>
<reference evidence="2 3" key="1">
    <citation type="submission" date="2016-11" db="EMBL/GenBank/DDBJ databases">
        <title>Draft Genome Sequences of Nine Cyanobacterial Strains from Diverse Habitats.</title>
        <authorList>
            <person name="Zhu T."/>
            <person name="Hou S."/>
            <person name="Lu X."/>
            <person name="Hess W.R."/>
        </authorList>
    </citation>
    <scope>NUCLEOTIDE SEQUENCE [LARGE SCALE GENOMIC DNA]</scope>
    <source>
        <strain evidence="2 3">5.2 s.c.1</strain>
    </source>
</reference>
<sequence length="490" mass="56732">MLMTAELLLQYQRCQRRAFLDTHGDRSQRDSPSEFLLRLQQDKLIHQQNALAQQNHQQPDYYKGNWEAGAIATLELMQQGVERISQGILLTTYLEKYTLLSRPDLLIKQPGKSSFGDWVYIPAQIELGKRPKLEYQIIAAYNAHVLEQIQGIAPKTAWLFLRRPEVYTVDVARWTSQMQRSLDRCLEILEAELAPEVFISRQRCSLCRWYSQCYAIAKDQQHLSLIPGVTPNRYTQLQALNVVTLESLTQVNPTQLESLPGFDRQVAHKLVLQAQAVFENRPILLNTTCEIAVSPAPIELYFDIEAEPDLNLDYLLGILVIDRQTGTETFHEFLAETPAQEETVWQQFLDLVHQYPTAPIYHFCAYEVDTVKRLGKLYHTPRSQIKTLLARFVDVYEQVIQTVALPVENYTLKAIARWLGFEWRDPQANGSHCIYWYDQWLATGDRALLDAIVRYNEDDCHATRHVKDWLLDFIAIAEVREQRTKALPCP</sequence>
<organism evidence="2 3">
    <name type="scientific">Chroogloeocystis siderophila 5.2 s.c.1</name>
    <dbReference type="NCBI Taxonomy" id="247279"/>
    <lineage>
        <taxon>Bacteria</taxon>
        <taxon>Bacillati</taxon>
        <taxon>Cyanobacteriota</taxon>
        <taxon>Cyanophyceae</taxon>
        <taxon>Oscillatoriophycideae</taxon>
        <taxon>Chroococcales</taxon>
        <taxon>Chroococcaceae</taxon>
        <taxon>Chroogloeocystis</taxon>
    </lineage>
</organism>
<evidence type="ECO:0000313" key="3">
    <source>
        <dbReference type="Proteomes" id="UP000185984"/>
    </source>
</evidence>
<keyword evidence="3" id="KW-1185">Reference proteome</keyword>
<dbReference type="InterPro" id="IPR012337">
    <property type="entry name" value="RNaseH-like_sf"/>
</dbReference>
<dbReference type="EMBL" id="MRCC01000007">
    <property type="protein sequence ID" value="OKH27037.1"/>
    <property type="molecule type" value="Genomic_DNA"/>
</dbReference>
<accession>A0A1U7HTX6</accession>
<dbReference type="Pfam" id="PF13482">
    <property type="entry name" value="RNase_H_2"/>
    <property type="match status" value="1"/>
</dbReference>
<evidence type="ECO:0000259" key="1">
    <source>
        <dbReference type="Pfam" id="PF13482"/>
    </source>
</evidence>
<dbReference type="NCBIfam" id="TIGR03491">
    <property type="entry name" value="TM0106 family RecB-like putative nuclease"/>
    <property type="match status" value="1"/>
</dbReference>
<gene>
    <name evidence="2" type="ORF">NIES1031_09945</name>
</gene>
<dbReference type="Gene3D" id="3.90.320.10">
    <property type="match status" value="1"/>
</dbReference>
<dbReference type="AlphaFoldDB" id="A0A1U7HTX6"/>
<dbReference type="InterPro" id="IPR010995">
    <property type="entry name" value="DNA_repair_Rad51/TF_NusA_a-hlx"/>
</dbReference>